<feature type="domain" description="CCDC113/CCDC96 coiled-coil" evidence="5">
    <location>
        <begin position="421"/>
        <end position="594"/>
    </location>
</feature>
<dbReference type="EMBL" id="GAKP01010521">
    <property type="protein sequence ID" value="JAC48431.1"/>
    <property type="molecule type" value="Transcribed_RNA"/>
</dbReference>
<proteinExistence type="predicted"/>
<keyword evidence="3" id="KW-0966">Cell projection</keyword>
<dbReference type="InterPro" id="IPR051885">
    <property type="entry name" value="CC_CF"/>
</dbReference>
<dbReference type="PANTHER" id="PTHR15654">
    <property type="entry name" value="COILED-COIL DOMAIN-CONTAINING PROTEIN 113-RELATED"/>
    <property type="match status" value="1"/>
</dbReference>
<dbReference type="GO" id="GO:0036064">
    <property type="term" value="C:ciliary basal body"/>
    <property type="evidence" value="ECO:0007669"/>
    <property type="project" value="TreeGrafter"/>
</dbReference>
<feature type="compositionally biased region" description="Basic residues" evidence="4">
    <location>
        <begin position="40"/>
        <end position="54"/>
    </location>
</feature>
<sequence length="612" mass="72743">MDQESDYADEYENTESEPHFETQNADLHRSHDSQQDVKNRRSRSSSRAGRHSFRASKITTDELNRAGFQIRTTIQSFDDEDYECEDFLNYDEHLVQLEHTLRMSFLDKFTGLPNIDEISSESTESIIEQVEEKTMDMTLSGKFVDPLTGLDIIESDREDEYEYMEIEEFYEEEDEGYEPFDITEDSELLQLLGQEVSEEPEEVDKALFDLDYIQKIMQAVDVQDIEQLIVEDTRRQNEEIVAAFIEDLFQIVAKATQYKDPQEILRKSVDKRRLMDEINEKVRTLEMEQSVRLYLNRKVVDHHKRKHMYRAITEDSVENLEFQMAKYHSFLQKYNEVLGKEEELERVTKTKIDKLHEIFEEKQCKVSEKISEFEALAYRVILQKQRRDNMNEGEIDLNVFDSAENEERSRIISIFLKKMALARRELSKVRLILIKKQHLFTDLQTRLNQIQNIGNGLKLFQFENLQNDVIQLFKKNDERDSELAKARTQQQLDVHISSHLRERILMLRNRLSVQKMTFRELLRQSQIARRNVYKQKQIRAQIRKEIKECTFQGGILSKPSLMVDYDRTEEAIDEKRIIVEALRSQYKKIVDKIAYYEQMLNSRSSNKYVLGK</sequence>
<comment type="subcellular location">
    <subcellularLocation>
        <location evidence="1">Cell projection</location>
        <location evidence="1">Cilium</location>
    </subcellularLocation>
</comment>
<feature type="compositionally biased region" description="Acidic residues" evidence="4">
    <location>
        <begin position="1"/>
        <end position="15"/>
    </location>
</feature>
<evidence type="ECO:0000259" key="5">
    <source>
        <dbReference type="Pfam" id="PF13870"/>
    </source>
</evidence>
<evidence type="ECO:0000256" key="2">
    <source>
        <dbReference type="ARBA" id="ARBA00023054"/>
    </source>
</evidence>
<keyword evidence="2" id="KW-0175">Coiled coil</keyword>
<evidence type="ECO:0000313" key="6">
    <source>
        <dbReference type="EMBL" id="JAC48431.1"/>
    </source>
</evidence>
<dbReference type="OrthoDB" id="10254794at2759"/>
<dbReference type="AlphaFoldDB" id="A0A034VYN6"/>
<evidence type="ECO:0000256" key="3">
    <source>
        <dbReference type="ARBA" id="ARBA00023273"/>
    </source>
</evidence>
<gene>
    <name evidence="6" type="primary">CCD96</name>
</gene>
<evidence type="ECO:0000256" key="1">
    <source>
        <dbReference type="ARBA" id="ARBA00004138"/>
    </source>
</evidence>
<feature type="compositionally biased region" description="Basic and acidic residues" evidence="4">
    <location>
        <begin position="16"/>
        <end position="39"/>
    </location>
</feature>
<dbReference type="GO" id="GO:0060271">
    <property type="term" value="P:cilium assembly"/>
    <property type="evidence" value="ECO:0007669"/>
    <property type="project" value="TreeGrafter"/>
</dbReference>
<name>A0A034VYN6_BACDO</name>
<dbReference type="GO" id="GO:0005930">
    <property type="term" value="C:axoneme"/>
    <property type="evidence" value="ECO:0007669"/>
    <property type="project" value="TreeGrafter"/>
</dbReference>
<organism evidence="6">
    <name type="scientific">Bactrocera dorsalis</name>
    <name type="common">Oriental fruit fly</name>
    <name type="synonym">Dacus dorsalis</name>
    <dbReference type="NCBI Taxonomy" id="27457"/>
    <lineage>
        <taxon>Eukaryota</taxon>
        <taxon>Metazoa</taxon>
        <taxon>Ecdysozoa</taxon>
        <taxon>Arthropoda</taxon>
        <taxon>Hexapoda</taxon>
        <taxon>Insecta</taxon>
        <taxon>Pterygota</taxon>
        <taxon>Neoptera</taxon>
        <taxon>Endopterygota</taxon>
        <taxon>Diptera</taxon>
        <taxon>Brachycera</taxon>
        <taxon>Muscomorpha</taxon>
        <taxon>Tephritoidea</taxon>
        <taxon>Tephritidae</taxon>
        <taxon>Bactrocera</taxon>
        <taxon>Bactrocera</taxon>
    </lineage>
</organism>
<feature type="region of interest" description="Disordered" evidence="4">
    <location>
        <begin position="1"/>
        <end position="56"/>
    </location>
</feature>
<dbReference type="InterPro" id="IPR025254">
    <property type="entry name" value="CCDC113/CCDC96_CC"/>
</dbReference>
<dbReference type="PANTHER" id="PTHR15654:SF1">
    <property type="entry name" value="COILED-COIL DOMAIN-CONTAINING PROTEIN 96"/>
    <property type="match status" value="1"/>
</dbReference>
<accession>A0A034VYN6</accession>
<dbReference type="Pfam" id="PF13870">
    <property type="entry name" value="CCDC113_CCDC96_CC"/>
    <property type="match status" value="1"/>
</dbReference>
<evidence type="ECO:0000256" key="4">
    <source>
        <dbReference type="SAM" id="MobiDB-lite"/>
    </source>
</evidence>
<protein>
    <submittedName>
        <fullName evidence="6">Coiled-coil domain-containing protein 96</fullName>
    </submittedName>
</protein>
<reference evidence="6" key="1">
    <citation type="journal article" date="2014" name="BMC Genomics">
        <title>Characterizing the developmental transcriptome of the oriental fruit fly, Bactrocera dorsalis (Diptera: Tephritidae) through comparative genomic analysis with Drosophila melanogaster utilizing modENCODE datasets.</title>
        <authorList>
            <person name="Geib S.M."/>
            <person name="Calla B."/>
            <person name="Hall B."/>
            <person name="Hou S."/>
            <person name="Manoukis N.C."/>
        </authorList>
    </citation>
    <scope>NUCLEOTIDE SEQUENCE</scope>
    <source>
        <strain evidence="6">Punador</strain>
    </source>
</reference>